<name>A0A6I9SF47_ELAGV</name>
<sequence length="263" mass="29583">MSVFGGDSWGWEAQHRKRRVDDLLLSSSSSSSFKKLSNGKYACLVCPHNPILDSPLMLSMHNKGSRHIAAESRLGERELSRKEELSKRIALSAESADASSIPNSSPKLKSSEIYNKPLIKQTQKAILETQCNMFNDLSAVPVVKSRPNVSFYDSKLSPSCNSVIESSTSTILDDSNHSDKKYVVRAETDAKVLAEWNVELRKQREKELKFTAAGWKRDCHGKWYRDENSFVHVYGSDGAANYRCWLLQVEFDSDEEDPNVCLG</sequence>
<evidence type="ECO:0000259" key="1">
    <source>
        <dbReference type="Pfam" id="PF15803"/>
    </source>
</evidence>
<protein>
    <submittedName>
        <fullName evidence="3">Sodium channel modifier 1 isoform X1</fullName>
    </submittedName>
</protein>
<dbReference type="GO" id="GO:0005634">
    <property type="term" value="C:nucleus"/>
    <property type="evidence" value="ECO:0007669"/>
    <property type="project" value="TreeGrafter"/>
</dbReference>
<dbReference type="Proteomes" id="UP000504607">
    <property type="component" value="Unplaced"/>
</dbReference>
<proteinExistence type="predicted"/>
<gene>
    <name evidence="3" type="primary">LOC105060602</name>
</gene>
<organism evidence="2 3">
    <name type="scientific">Elaeis guineensis var. tenera</name>
    <name type="common">Oil palm</name>
    <dbReference type="NCBI Taxonomy" id="51953"/>
    <lineage>
        <taxon>Eukaryota</taxon>
        <taxon>Viridiplantae</taxon>
        <taxon>Streptophyta</taxon>
        <taxon>Embryophyta</taxon>
        <taxon>Tracheophyta</taxon>
        <taxon>Spermatophyta</taxon>
        <taxon>Magnoliopsida</taxon>
        <taxon>Liliopsida</taxon>
        <taxon>Arecaceae</taxon>
        <taxon>Arecoideae</taxon>
        <taxon>Cocoseae</taxon>
        <taxon>Elaeidinae</taxon>
        <taxon>Elaeis</taxon>
    </lineage>
</organism>
<keyword evidence="2" id="KW-1185">Reference proteome</keyword>
<keyword evidence="3" id="KW-0406">Ion transport</keyword>
<dbReference type="Pfam" id="PF15803">
    <property type="entry name" value="zf-SCNM1"/>
    <property type="match status" value="1"/>
</dbReference>
<dbReference type="InterPro" id="IPR033570">
    <property type="entry name" value="SCNM1"/>
</dbReference>
<dbReference type="AlphaFoldDB" id="A0A6I9SF47"/>
<dbReference type="PANTHER" id="PTHR32297">
    <property type="entry name" value="SODIUM CHANNEL MODIFIER 1"/>
    <property type="match status" value="1"/>
</dbReference>
<dbReference type="GO" id="GO:0034220">
    <property type="term" value="P:monoatomic ion transmembrane transport"/>
    <property type="evidence" value="ECO:0007669"/>
    <property type="project" value="UniProtKB-KW"/>
</dbReference>
<keyword evidence="3" id="KW-0407">Ion channel</keyword>
<dbReference type="GeneID" id="105060602"/>
<reference evidence="3" key="1">
    <citation type="submission" date="2025-08" db="UniProtKB">
        <authorList>
            <consortium name="RefSeq"/>
        </authorList>
    </citation>
    <scope>IDENTIFICATION</scope>
</reference>
<dbReference type="OrthoDB" id="1924550at2759"/>
<dbReference type="KEGG" id="egu:105060602"/>
<dbReference type="PANTHER" id="PTHR32297:SF1">
    <property type="entry name" value="SODIUM CHANNEL MODIFIER 1"/>
    <property type="match status" value="1"/>
</dbReference>
<dbReference type="InParanoid" id="A0A6I9SF47"/>
<dbReference type="GO" id="GO:0008380">
    <property type="term" value="P:RNA splicing"/>
    <property type="evidence" value="ECO:0007669"/>
    <property type="project" value="InterPro"/>
</dbReference>
<keyword evidence="3" id="KW-0813">Transport</keyword>
<dbReference type="RefSeq" id="XP_010942691.1">
    <property type="nucleotide sequence ID" value="XM_010944389.3"/>
</dbReference>
<evidence type="ECO:0000313" key="2">
    <source>
        <dbReference type="Proteomes" id="UP000504607"/>
    </source>
</evidence>
<evidence type="ECO:0000313" key="3">
    <source>
        <dbReference type="RefSeq" id="XP_010942691.1"/>
    </source>
</evidence>
<dbReference type="FunCoup" id="A0A6I9SF47">
    <property type="interactions" value="291"/>
</dbReference>
<feature type="domain" description="Sodium channel modifier 1 zinc-finger" evidence="1">
    <location>
        <begin position="43"/>
        <end position="69"/>
    </location>
</feature>
<dbReference type="InterPro" id="IPR031622">
    <property type="entry name" value="Znf-SCNM1"/>
</dbReference>
<accession>A0A6I9SF47</accession>